<keyword evidence="1" id="KW-1133">Transmembrane helix</keyword>
<dbReference type="AlphaFoldDB" id="A0A1G5RAS8"/>
<dbReference type="EMBL" id="FMWG01000011">
    <property type="protein sequence ID" value="SCZ70880.1"/>
    <property type="molecule type" value="Genomic_DNA"/>
</dbReference>
<accession>A0A1G5RAS8</accession>
<evidence type="ECO:0000313" key="2">
    <source>
        <dbReference type="EMBL" id="SCZ70880.1"/>
    </source>
</evidence>
<dbReference type="RefSeq" id="WP_090220443.1">
    <property type="nucleotide sequence ID" value="NZ_CANLDO010000010.1"/>
</dbReference>
<gene>
    <name evidence="2" type="ORF">SAMN04488118_11133</name>
</gene>
<name>A0A1G5RAS8_9RHOB</name>
<organism evidence="2 3">
    <name type="scientific">Epibacterium ulvae</name>
    <dbReference type="NCBI Taxonomy" id="1156985"/>
    <lineage>
        <taxon>Bacteria</taxon>
        <taxon>Pseudomonadati</taxon>
        <taxon>Pseudomonadota</taxon>
        <taxon>Alphaproteobacteria</taxon>
        <taxon>Rhodobacterales</taxon>
        <taxon>Roseobacteraceae</taxon>
        <taxon>Epibacterium</taxon>
    </lineage>
</organism>
<evidence type="ECO:0000256" key="1">
    <source>
        <dbReference type="SAM" id="Phobius"/>
    </source>
</evidence>
<dbReference type="STRING" id="1156985.SAMN04488118_11133"/>
<reference evidence="2 3" key="1">
    <citation type="submission" date="2016-10" db="EMBL/GenBank/DDBJ databases">
        <authorList>
            <person name="de Groot N.N."/>
        </authorList>
    </citation>
    <scope>NUCLEOTIDE SEQUENCE [LARGE SCALE GENOMIC DNA]</scope>
    <source>
        <strain evidence="2 3">U95</strain>
    </source>
</reference>
<keyword evidence="3" id="KW-1185">Reference proteome</keyword>
<proteinExistence type="predicted"/>
<evidence type="ECO:0000313" key="3">
    <source>
        <dbReference type="Proteomes" id="UP000198767"/>
    </source>
</evidence>
<sequence length="262" mass="27978">MSFDPVKLSAYLDGELSAVETAEIETALQQDQALQGELEMLIQGQEIGLADLNAALEAPVPEGLIAAIETAPVPEVANSPLPPQRFALVAATVLAAFVGVSSGYFLGASQPNTQVANVAGGELLPEWVSDVADYHRVYAKEGRHLVEVGADEQEHLETWLTKVVGAEVIAPDLSHHGLTFEGGRLLVAAGKPVAQLMYTDATQRVVALCLLQTDTPAAQVETRSLHEFEMVTWGDTNRNFIVIGDEDRQDLGAIAETVAQEV</sequence>
<keyword evidence="1 2" id="KW-0812">Transmembrane</keyword>
<dbReference type="OrthoDB" id="7187254at2"/>
<protein>
    <submittedName>
        <fullName evidence="2">Transmembrane transcriptional regulator (Anti-sigma factor RsiW)</fullName>
    </submittedName>
</protein>
<keyword evidence="1" id="KW-0472">Membrane</keyword>
<feature type="transmembrane region" description="Helical" evidence="1">
    <location>
        <begin position="86"/>
        <end position="107"/>
    </location>
</feature>
<dbReference type="Proteomes" id="UP000198767">
    <property type="component" value="Unassembled WGS sequence"/>
</dbReference>